<dbReference type="GO" id="GO:0047429">
    <property type="term" value="F:nucleoside triphosphate diphosphatase activity"/>
    <property type="evidence" value="ECO:0007669"/>
    <property type="project" value="UniProtKB-EC"/>
</dbReference>
<proteinExistence type="inferred from homology"/>
<dbReference type="InterPro" id="IPR003697">
    <property type="entry name" value="Maf-like"/>
</dbReference>
<evidence type="ECO:0000256" key="2">
    <source>
        <dbReference type="ARBA" id="ARBA00022801"/>
    </source>
</evidence>
<dbReference type="Pfam" id="PF02545">
    <property type="entry name" value="Maf"/>
    <property type="match status" value="1"/>
</dbReference>
<reference evidence="5" key="1">
    <citation type="submission" date="2020-04" db="EMBL/GenBank/DDBJ databases">
        <authorList>
            <person name="Sombolestani A."/>
        </authorList>
    </citation>
    <scope>NUCLEOTIDE SEQUENCE</scope>
    <source>
        <strain evidence="5">R71697</strain>
    </source>
</reference>
<evidence type="ECO:0000256" key="4">
    <source>
        <dbReference type="HAMAP-Rule" id="MF_00528"/>
    </source>
</evidence>
<reference evidence="5" key="2">
    <citation type="submission" date="2020-11" db="EMBL/GenBank/DDBJ databases">
        <title>Description of novel Gluconobacter species.</title>
        <authorList>
            <person name="Cleenwerck I."/>
            <person name="Cnockaert M."/>
            <person name="Borremans W."/>
            <person name="Wieme A.D."/>
            <person name="De Vuyst L."/>
            <person name="Vandamme P."/>
        </authorList>
    </citation>
    <scope>NUCLEOTIDE SEQUENCE</scope>
    <source>
        <strain evidence="5">R71697</strain>
    </source>
</reference>
<evidence type="ECO:0000256" key="1">
    <source>
        <dbReference type="ARBA" id="ARBA00001968"/>
    </source>
</evidence>
<comment type="subcellular location">
    <subcellularLocation>
        <location evidence="4">Cytoplasm</location>
    </subcellularLocation>
</comment>
<comment type="function">
    <text evidence="4">Nucleoside triphosphate pyrophosphatase. May have a dual role in cell division arrest and in preventing the incorporation of modified nucleotides into cellular nucleic acids.</text>
</comment>
<dbReference type="GO" id="GO:0009117">
    <property type="term" value="P:nucleotide metabolic process"/>
    <property type="evidence" value="ECO:0007669"/>
    <property type="project" value="UniProtKB-KW"/>
</dbReference>
<sequence length="204" mass="22346">MTTLSTSLILASGSLARRVLLEESGLTPHLRPVDVNEEDLRKACEAEGKSLGQTAMILADAKALKAAEAAGLETDLIIAADQILDLDGTAFAKPKTLEEAKHHLRALRGRTHRLQTAVVLYRGMQKIWANLAVPELTMREFSEVFLETYLEREGERLLGCVGAYRLEGPGVQLFSRIVGDHDAVLGLQRLPLLQALRAQNVILT</sequence>
<keyword evidence="2 4" id="KW-0378">Hydrolase</keyword>
<dbReference type="RefSeq" id="WP_061931258.1">
    <property type="nucleotide sequence ID" value="NZ_JABCQN010000002.1"/>
</dbReference>
<evidence type="ECO:0000313" key="6">
    <source>
        <dbReference type="Proteomes" id="UP000661006"/>
    </source>
</evidence>
<dbReference type="EMBL" id="JABCQN010000002">
    <property type="protein sequence ID" value="MBF0870021.1"/>
    <property type="molecule type" value="Genomic_DNA"/>
</dbReference>
<comment type="cofactor">
    <cofactor evidence="1 4">
        <name>a divalent metal cation</name>
        <dbReference type="ChEBI" id="CHEBI:60240"/>
    </cofactor>
</comment>
<evidence type="ECO:0000256" key="3">
    <source>
        <dbReference type="ARBA" id="ARBA00023080"/>
    </source>
</evidence>
<dbReference type="PANTHER" id="PTHR43213:SF5">
    <property type="entry name" value="BIFUNCTIONAL DTTP_UTP PYROPHOSPHATASE_METHYLTRANSFERASE PROTEIN-RELATED"/>
    <property type="match status" value="1"/>
</dbReference>
<protein>
    <recommendedName>
        <fullName evidence="4">Nucleoside triphosphate pyrophosphatase</fullName>
        <ecNumber evidence="4">3.6.1.9</ecNumber>
    </recommendedName>
    <alternativeName>
        <fullName evidence="4">Nucleotide pyrophosphatase</fullName>
        <shortName evidence="4">Nucleotide PPase</shortName>
    </alternativeName>
</protein>
<feature type="active site" description="Proton acceptor" evidence="4">
    <location>
        <position position="81"/>
    </location>
</feature>
<dbReference type="AlphaFoldDB" id="A0A9Q2FK40"/>
<dbReference type="InterPro" id="IPR029001">
    <property type="entry name" value="ITPase-like_fam"/>
</dbReference>
<dbReference type="HAMAP" id="MF_00528">
    <property type="entry name" value="Maf"/>
    <property type="match status" value="1"/>
</dbReference>
<name>A0A9Q2FK40_GLUJA</name>
<comment type="catalytic activity">
    <reaction evidence="4">
        <text>a 2'-deoxyribonucleoside 5'-triphosphate + H2O = a 2'-deoxyribonucleoside 5'-phosphate + diphosphate + H(+)</text>
        <dbReference type="Rhea" id="RHEA:44644"/>
        <dbReference type="ChEBI" id="CHEBI:15377"/>
        <dbReference type="ChEBI" id="CHEBI:15378"/>
        <dbReference type="ChEBI" id="CHEBI:33019"/>
        <dbReference type="ChEBI" id="CHEBI:61560"/>
        <dbReference type="ChEBI" id="CHEBI:65317"/>
        <dbReference type="EC" id="3.6.1.9"/>
    </reaction>
</comment>
<keyword evidence="4" id="KW-0963">Cytoplasm</keyword>
<dbReference type="Proteomes" id="UP000661006">
    <property type="component" value="Unassembled WGS sequence"/>
</dbReference>
<dbReference type="GO" id="GO:0005737">
    <property type="term" value="C:cytoplasm"/>
    <property type="evidence" value="ECO:0007669"/>
    <property type="project" value="UniProtKB-SubCell"/>
</dbReference>
<comment type="catalytic activity">
    <reaction evidence="4">
        <text>a ribonucleoside 5'-triphosphate + H2O = a ribonucleoside 5'-phosphate + diphosphate + H(+)</text>
        <dbReference type="Rhea" id="RHEA:23996"/>
        <dbReference type="ChEBI" id="CHEBI:15377"/>
        <dbReference type="ChEBI" id="CHEBI:15378"/>
        <dbReference type="ChEBI" id="CHEBI:33019"/>
        <dbReference type="ChEBI" id="CHEBI:58043"/>
        <dbReference type="ChEBI" id="CHEBI:61557"/>
        <dbReference type="EC" id="3.6.1.9"/>
    </reaction>
</comment>
<dbReference type="GeneID" id="81473845"/>
<comment type="similarity">
    <text evidence="4">Belongs to the Maf family.</text>
</comment>
<evidence type="ECO:0000313" key="5">
    <source>
        <dbReference type="EMBL" id="MBF0870021.1"/>
    </source>
</evidence>
<dbReference type="PANTHER" id="PTHR43213">
    <property type="entry name" value="BIFUNCTIONAL DTTP/UTP PYROPHOSPHATASE/METHYLTRANSFERASE PROTEIN-RELATED"/>
    <property type="match status" value="1"/>
</dbReference>
<gene>
    <name evidence="5" type="ORF">HKD32_03995</name>
</gene>
<organism evidence="5 6">
    <name type="scientific">Gluconobacter japonicus</name>
    <dbReference type="NCBI Taxonomy" id="376620"/>
    <lineage>
        <taxon>Bacteria</taxon>
        <taxon>Pseudomonadati</taxon>
        <taxon>Pseudomonadota</taxon>
        <taxon>Alphaproteobacteria</taxon>
        <taxon>Acetobacterales</taxon>
        <taxon>Acetobacteraceae</taxon>
        <taxon>Gluconobacter</taxon>
    </lineage>
</organism>
<dbReference type="PIRSF" id="PIRSF006305">
    <property type="entry name" value="Maf"/>
    <property type="match status" value="1"/>
</dbReference>
<dbReference type="Gene3D" id="3.90.950.10">
    <property type="match status" value="1"/>
</dbReference>
<comment type="caution">
    <text evidence="4">Lacks conserved residue(s) required for the propagation of feature annotation.</text>
</comment>
<keyword evidence="3 4" id="KW-0546">Nucleotide metabolism</keyword>
<comment type="caution">
    <text evidence="5">The sequence shown here is derived from an EMBL/GenBank/DDBJ whole genome shotgun (WGS) entry which is preliminary data.</text>
</comment>
<dbReference type="EC" id="3.6.1.9" evidence="4"/>
<accession>A0A9Q2FK40</accession>
<dbReference type="SUPFAM" id="SSF52972">
    <property type="entry name" value="ITPase-like"/>
    <property type="match status" value="1"/>
</dbReference>